<dbReference type="PANTHER" id="PTHR21403:SF8">
    <property type="entry name" value="ATP PHOSPHORIBOSYLTRANSFERASE"/>
    <property type="match status" value="1"/>
</dbReference>
<keyword evidence="10 15" id="KW-0808">Transferase</keyword>
<protein>
    <recommendedName>
        <fullName evidence="6 15">ATP phosphoribosyltransferase</fullName>
        <shortName evidence="15">ATP-PRT</shortName>
        <shortName evidence="15">ATP-PRTase</shortName>
        <ecNumber evidence="5 15">2.4.2.17</ecNumber>
    </recommendedName>
</protein>
<dbReference type="FunFam" id="3.40.190.10:FF:000008">
    <property type="entry name" value="ATP phosphoribosyltransferase"/>
    <property type="match status" value="1"/>
</dbReference>
<evidence type="ECO:0000256" key="1">
    <source>
        <dbReference type="ARBA" id="ARBA00000915"/>
    </source>
</evidence>
<comment type="caution">
    <text evidence="17">The sequence shown here is derived from an EMBL/GenBank/DDBJ whole genome shotgun (WGS) entry which is preliminary data.</text>
</comment>
<accession>A0A2A5SPL9</accession>
<dbReference type="PROSITE" id="PS01316">
    <property type="entry name" value="ATP_P_PHORIBOSYLTR"/>
    <property type="match status" value="1"/>
</dbReference>
<dbReference type="SUPFAM" id="SSF53850">
    <property type="entry name" value="Periplasmic binding protein-like II"/>
    <property type="match status" value="1"/>
</dbReference>
<dbReference type="Proteomes" id="UP000218711">
    <property type="component" value="Unassembled WGS sequence"/>
</dbReference>
<comment type="domain">
    <text evidence="15">Lacks the C-terminal regulatory region which is replaced by HisZ.</text>
</comment>
<dbReference type="NCBIfam" id="TIGR00070">
    <property type="entry name" value="hisG"/>
    <property type="match status" value="1"/>
</dbReference>
<dbReference type="EC" id="2.4.2.17" evidence="5 15"/>
<dbReference type="InterPro" id="IPR013820">
    <property type="entry name" value="ATP_PRibTrfase_cat"/>
</dbReference>
<evidence type="ECO:0000256" key="5">
    <source>
        <dbReference type="ARBA" id="ARBA00011946"/>
    </source>
</evidence>
<evidence type="ECO:0000256" key="13">
    <source>
        <dbReference type="ARBA" id="ARBA00023102"/>
    </source>
</evidence>
<evidence type="ECO:0000256" key="4">
    <source>
        <dbReference type="ARBA" id="ARBA00009489"/>
    </source>
</evidence>
<organism evidence="17 18">
    <name type="scientific">Lactococcus cremoris subsp. tructae</name>
    <dbReference type="NCBI Taxonomy" id="542833"/>
    <lineage>
        <taxon>Bacteria</taxon>
        <taxon>Bacillati</taxon>
        <taxon>Bacillota</taxon>
        <taxon>Bacilli</taxon>
        <taxon>Lactobacillales</taxon>
        <taxon>Streptococcaceae</taxon>
        <taxon>Lactococcus</taxon>
    </lineage>
</organism>
<evidence type="ECO:0000256" key="14">
    <source>
        <dbReference type="ARBA" id="ARBA00024861"/>
    </source>
</evidence>
<name>A0A2A5SPL9_LACLC</name>
<keyword evidence="8 15" id="KW-0028">Amino-acid biosynthesis</keyword>
<dbReference type="AlphaFoldDB" id="A0A2A5SPL9"/>
<evidence type="ECO:0000256" key="9">
    <source>
        <dbReference type="ARBA" id="ARBA00022676"/>
    </source>
</evidence>
<dbReference type="GO" id="GO:0000105">
    <property type="term" value="P:L-histidine biosynthetic process"/>
    <property type="evidence" value="ECO:0007669"/>
    <property type="project" value="UniProtKB-UniRule"/>
</dbReference>
<dbReference type="GO" id="GO:0005737">
    <property type="term" value="C:cytoplasm"/>
    <property type="evidence" value="ECO:0007669"/>
    <property type="project" value="UniProtKB-SubCell"/>
</dbReference>
<dbReference type="Gene3D" id="3.40.190.10">
    <property type="entry name" value="Periplasmic binding protein-like II"/>
    <property type="match status" value="2"/>
</dbReference>
<dbReference type="EMBL" id="JXKC01000018">
    <property type="protein sequence ID" value="PCS15857.1"/>
    <property type="molecule type" value="Genomic_DNA"/>
</dbReference>
<dbReference type="Pfam" id="PF01634">
    <property type="entry name" value="HisG"/>
    <property type="match status" value="1"/>
</dbReference>
<keyword evidence="12 15" id="KW-0067">ATP-binding</keyword>
<gene>
    <name evidence="15" type="primary">hisG</name>
    <name evidence="17" type="ORF">RU92_GL001185</name>
</gene>
<evidence type="ECO:0000256" key="3">
    <source>
        <dbReference type="ARBA" id="ARBA00004667"/>
    </source>
</evidence>
<comment type="function">
    <text evidence="14 15">Catalyzes the condensation of ATP and 5-phosphoribose 1-diphosphate to form N'-(5'-phosphoribosyl)-ATP (PR-ATP). Has a crucial role in the pathway because the rate of histidine biosynthesis seems to be controlled primarily by regulation of HisG enzymatic activity.</text>
</comment>
<dbReference type="GO" id="GO:0003879">
    <property type="term" value="F:ATP phosphoribosyltransferase activity"/>
    <property type="evidence" value="ECO:0007669"/>
    <property type="project" value="UniProtKB-UniRule"/>
</dbReference>
<keyword evidence="7 15" id="KW-0963">Cytoplasm</keyword>
<keyword evidence="9 15" id="KW-0328">Glycosyltransferase</keyword>
<dbReference type="RefSeq" id="WP_096816623.1">
    <property type="nucleotide sequence ID" value="NZ_JXKC01000018.1"/>
</dbReference>
<dbReference type="InterPro" id="IPR024893">
    <property type="entry name" value="ATP_PRibTrfase_HisG_short"/>
</dbReference>
<keyword evidence="11 15" id="KW-0547">Nucleotide-binding</keyword>
<dbReference type="InterPro" id="IPR001348">
    <property type="entry name" value="ATP_PRibTrfase_HisG"/>
</dbReference>
<evidence type="ECO:0000259" key="16">
    <source>
        <dbReference type="Pfam" id="PF01634"/>
    </source>
</evidence>
<dbReference type="InterPro" id="IPR018198">
    <property type="entry name" value="ATP_PRibTrfase_CS"/>
</dbReference>
<dbReference type="PANTHER" id="PTHR21403">
    <property type="entry name" value="ATP PHOSPHORIBOSYLTRANSFERASE ATP-PRTASE"/>
    <property type="match status" value="1"/>
</dbReference>
<comment type="catalytic activity">
    <reaction evidence="1 15">
        <text>1-(5-phospho-beta-D-ribosyl)-ATP + diphosphate = 5-phospho-alpha-D-ribose 1-diphosphate + ATP</text>
        <dbReference type="Rhea" id="RHEA:18473"/>
        <dbReference type="ChEBI" id="CHEBI:30616"/>
        <dbReference type="ChEBI" id="CHEBI:33019"/>
        <dbReference type="ChEBI" id="CHEBI:58017"/>
        <dbReference type="ChEBI" id="CHEBI:73183"/>
        <dbReference type="EC" id="2.4.2.17"/>
    </reaction>
</comment>
<comment type="subunit">
    <text evidence="15">Heteromultimer composed of HisG and HisZ subunits.</text>
</comment>
<keyword evidence="13 15" id="KW-0368">Histidine biosynthesis</keyword>
<evidence type="ECO:0000256" key="15">
    <source>
        <dbReference type="HAMAP-Rule" id="MF_01018"/>
    </source>
</evidence>
<evidence type="ECO:0000256" key="7">
    <source>
        <dbReference type="ARBA" id="ARBA00022490"/>
    </source>
</evidence>
<proteinExistence type="inferred from homology"/>
<evidence type="ECO:0000256" key="2">
    <source>
        <dbReference type="ARBA" id="ARBA00004496"/>
    </source>
</evidence>
<evidence type="ECO:0000256" key="10">
    <source>
        <dbReference type="ARBA" id="ARBA00022679"/>
    </source>
</evidence>
<feature type="domain" description="ATP phosphoribosyltransferase catalytic" evidence="16">
    <location>
        <begin position="50"/>
        <end position="203"/>
    </location>
</feature>
<evidence type="ECO:0000256" key="12">
    <source>
        <dbReference type="ARBA" id="ARBA00022840"/>
    </source>
</evidence>
<evidence type="ECO:0000256" key="6">
    <source>
        <dbReference type="ARBA" id="ARBA00020998"/>
    </source>
</evidence>
<reference evidence="17 18" key="1">
    <citation type="submission" date="2014-12" db="EMBL/GenBank/DDBJ databases">
        <title>Draft genome sequences of 10 type strains of Lactococcus.</title>
        <authorList>
            <person name="Sun Z."/>
            <person name="Zhong Z."/>
            <person name="Liu W."/>
            <person name="Zhang W."/>
            <person name="Zhang H."/>
        </authorList>
    </citation>
    <scope>NUCLEOTIDE SEQUENCE [LARGE SCALE GENOMIC DNA]</scope>
    <source>
        <strain evidence="17 18">DSM 21502</strain>
    </source>
</reference>
<dbReference type="GO" id="GO:0005524">
    <property type="term" value="F:ATP binding"/>
    <property type="evidence" value="ECO:0007669"/>
    <property type="project" value="UniProtKB-KW"/>
</dbReference>
<evidence type="ECO:0000313" key="17">
    <source>
        <dbReference type="EMBL" id="PCS15857.1"/>
    </source>
</evidence>
<sequence>MIRIAMTKGRIQKQVTILLEQAGFDMTAVREMGRELVVTIPDDLEIIFGKANDVITFLEHGIVDIGFVGKDTLDENDFEDYYELLDLQVGKCDFALASFPDYADKVFNRRKRIASKYTSIAKRYFAERGEDVEIIKLEGSVELGPVVGLSDAIIDIVETGNTLKANGLVVIDRFLPISTRVIAGRTSFKFKKDEILELVARLEMAHGN</sequence>
<comment type="subcellular location">
    <subcellularLocation>
        <location evidence="2 15">Cytoplasm</location>
    </subcellularLocation>
</comment>
<comment type="similarity">
    <text evidence="4 15">Belongs to the ATP phosphoribosyltransferase family. Short subfamily.</text>
</comment>
<evidence type="ECO:0000256" key="11">
    <source>
        <dbReference type="ARBA" id="ARBA00022741"/>
    </source>
</evidence>
<evidence type="ECO:0000313" key="18">
    <source>
        <dbReference type="Proteomes" id="UP000218711"/>
    </source>
</evidence>
<dbReference type="UniPathway" id="UPA00031">
    <property type="reaction ID" value="UER00006"/>
</dbReference>
<comment type="pathway">
    <text evidence="3 15">Amino-acid biosynthesis; L-histidine biosynthesis; L-histidine from 5-phospho-alpha-D-ribose 1-diphosphate: step 1/9.</text>
</comment>
<dbReference type="CDD" id="cd13595">
    <property type="entry name" value="PBP2_HisGs"/>
    <property type="match status" value="1"/>
</dbReference>
<evidence type="ECO:0000256" key="8">
    <source>
        <dbReference type="ARBA" id="ARBA00022605"/>
    </source>
</evidence>
<dbReference type="HAMAP" id="MF_01018">
    <property type="entry name" value="HisG_Short"/>
    <property type="match status" value="1"/>
</dbReference>